<reference evidence="3 4" key="1">
    <citation type="journal article" date="2015" name="BMC Genomics">
        <title>Gene expression during zombie ant biting behavior reflects the complexity underlying fungal parasitic behavioral manipulation.</title>
        <authorList>
            <person name="de Bekker C."/>
            <person name="Ohm R.A."/>
            <person name="Loreto R.G."/>
            <person name="Sebastian A."/>
            <person name="Albert I."/>
            <person name="Merrow M."/>
            <person name="Brachmann A."/>
            <person name="Hughes D.P."/>
        </authorList>
    </citation>
    <scope>NUCLEOTIDE SEQUENCE [LARGE SCALE GENOMIC DNA]</scope>
    <source>
        <strain evidence="3 4">SC16a</strain>
    </source>
</reference>
<dbReference type="AlphaFoldDB" id="A0A2A9PEE4"/>
<feature type="compositionally biased region" description="Basic and acidic residues" evidence="1">
    <location>
        <begin position="57"/>
        <end position="66"/>
    </location>
</feature>
<keyword evidence="2" id="KW-0732">Signal</keyword>
<proteinExistence type="predicted"/>
<evidence type="ECO:0000313" key="3">
    <source>
        <dbReference type="EMBL" id="PFH59250.1"/>
    </source>
</evidence>
<protein>
    <submittedName>
        <fullName evidence="3">Uncharacterized protein</fullName>
    </submittedName>
</protein>
<keyword evidence="4" id="KW-1185">Reference proteome</keyword>
<feature type="signal peptide" evidence="2">
    <location>
        <begin position="1"/>
        <end position="18"/>
    </location>
</feature>
<organism evidence="3 4">
    <name type="scientific">Ophiocordyceps unilateralis</name>
    <name type="common">Zombie-ant fungus</name>
    <name type="synonym">Torrubia unilateralis</name>
    <dbReference type="NCBI Taxonomy" id="268505"/>
    <lineage>
        <taxon>Eukaryota</taxon>
        <taxon>Fungi</taxon>
        <taxon>Dikarya</taxon>
        <taxon>Ascomycota</taxon>
        <taxon>Pezizomycotina</taxon>
        <taxon>Sordariomycetes</taxon>
        <taxon>Hypocreomycetidae</taxon>
        <taxon>Hypocreales</taxon>
        <taxon>Ophiocordycipitaceae</taxon>
        <taxon>Ophiocordyceps</taxon>
    </lineage>
</organism>
<dbReference type="STRING" id="268505.A0A2A9PEE4"/>
<name>A0A2A9PEE4_OPHUN</name>
<dbReference type="EMBL" id="LAZP02000214">
    <property type="protein sequence ID" value="PFH59250.1"/>
    <property type="molecule type" value="Genomic_DNA"/>
</dbReference>
<evidence type="ECO:0000256" key="2">
    <source>
        <dbReference type="SAM" id="SignalP"/>
    </source>
</evidence>
<comment type="caution">
    <text evidence="3">The sequence shown here is derived from an EMBL/GenBank/DDBJ whole genome shotgun (WGS) entry which is preliminary data.</text>
</comment>
<evidence type="ECO:0000256" key="1">
    <source>
        <dbReference type="SAM" id="MobiDB-lite"/>
    </source>
</evidence>
<evidence type="ECO:0000313" key="4">
    <source>
        <dbReference type="Proteomes" id="UP000037136"/>
    </source>
</evidence>
<accession>A0A2A9PEE4</accession>
<reference evidence="3 4" key="2">
    <citation type="journal article" date="2017" name="Sci. Rep.">
        <title>Ant-infecting Ophiocordyceps genomes reveal a high diversity of potential behavioral manipulation genes and a possible major role for enterotoxins.</title>
        <authorList>
            <person name="de Bekker C."/>
            <person name="Ohm R.A."/>
            <person name="Evans H.C."/>
            <person name="Brachmann A."/>
            <person name="Hughes D.P."/>
        </authorList>
    </citation>
    <scope>NUCLEOTIDE SEQUENCE [LARGE SCALE GENOMIC DNA]</scope>
    <source>
        <strain evidence="3 4">SC16a</strain>
    </source>
</reference>
<dbReference type="Proteomes" id="UP000037136">
    <property type="component" value="Unassembled WGS sequence"/>
</dbReference>
<feature type="region of interest" description="Disordered" evidence="1">
    <location>
        <begin position="45"/>
        <end position="71"/>
    </location>
</feature>
<feature type="chain" id="PRO_5012450984" evidence="2">
    <location>
        <begin position="19"/>
        <end position="1088"/>
    </location>
</feature>
<sequence>MWFAAPLFALLWHQWAVTIVCNEAHDLPEMIQYLLPGRESEGFHIPGTRNGVPLPPRRGELRRRSPEEEEDKLEDLRIPKWNEGQAQDLLSLGTSSNQFVEKWGLEAEQWAMKDHRRLVRDLQIDPNHGKLSKPYIEMRKDLEDYLKKHGRDISFQRAPRFKGSMDTKFRVKAGLSLAMMPFELVGWAVDLRGAISERNAVPKREKVLTALIPVVRCATEEQVERDAGKGNNLNFIACTVGDVLTMSPVWPLGMAISIIRQGIKLWLDESVKERWRKLLDAGTIQKVALDSWDRLCQFVSVWYQSENFTDTIRDFLKADIFVIEHVTTKELSVIGIGYRLLLANSSDEQERESIQLSYGRARTRGYVDMCDMMEARRDELDSYVHDTVFKGLRDLEPEFKESFTQEWKTAGRAEMKDLTLRAHPQGFDPYFQARKKFNENRFNETVDEVMRDITLPIARWEKRKTSIPPLTMQFCENQRSRRNSLAGGPAANEVDCRPSDFWTRDNSNLDRLSRGDLRCKLDNESYGLTRLLFTSCPVGASKTSLACNTKPVSVLEPEDYERMAKAGIDESLVHGGPAGASSWKDPELWTEDKALQSWDCKAKNISWDFYDLEARAVAQGQVRCRLPGRPWQSMRWVDGWLVEICKTERACNIYEPGVNLTANFAQDAAAYGFPALRPPPPWFPRLVDCTELKIDWKNLQSGVWWPLDPIRRVAEGLDRCGRKEKGTKHWFQWLPQWSDVQYHQGRNYTSLVEYVDGKPGLRLDFNGSRHSYWEELQASIMVDNTDPPPKNANIDGRPWNGRRPDKSIICHDDDWEIAPDDPDRQATKDRKALIAQGLVSCGRHDWAQTWHWADRGRELVRCRWKLGKEHEVECTVWHDFENLSFDAVVGARDWKIPQDLPPNRFLPPAKKFADARYLLDGSTLEEVTPESSEGCAKISDLTYNFQIGGSSGDGTSNTLFLRIGTKSDRVLLARAPSKNHFVSRTYKEQNLTDFFHDKRGVLDSHGNVYLNKLDFIEIWEEGVADIFDSEWVFESITLTGTCVGPKPKKMEMLRYDWVNKRIKTKSRGTHGVAWKGGIVFTDWKTARK</sequence>
<gene>
    <name evidence="3" type="ORF">XA68_12621</name>
</gene>
<dbReference type="OrthoDB" id="4922652at2759"/>